<evidence type="ECO:0000256" key="2">
    <source>
        <dbReference type="ARBA" id="ARBA00004651"/>
    </source>
</evidence>
<dbReference type="InterPro" id="IPR003661">
    <property type="entry name" value="HisK_dim/P_dom"/>
</dbReference>
<comment type="subcellular location">
    <subcellularLocation>
        <location evidence="2">Cell membrane</location>
        <topology evidence="2">Multi-pass membrane protein</topology>
    </subcellularLocation>
</comment>
<accession>A0ABU1IUS1</accession>
<dbReference type="Pfam" id="PF00512">
    <property type="entry name" value="HisKA"/>
    <property type="match status" value="1"/>
</dbReference>
<dbReference type="InterPro" id="IPR003660">
    <property type="entry name" value="HAMP_dom"/>
</dbReference>
<feature type="transmembrane region" description="Helical" evidence="13">
    <location>
        <begin position="278"/>
        <end position="297"/>
    </location>
</feature>
<evidence type="ECO:0000256" key="12">
    <source>
        <dbReference type="SAM" id="Coils"/>
    </source>
</evidence>
<dbReference type="EC" id="2.7.13.3" evidence="3"/>
<protein>
    <recommendedName>
        <fullName evidence="3">histidine kinase</fullName>
        <ecNumber evidence="3">2.7.13.3</ecNumber>
    </recommendedName>
</protein>
<sequence length="604" mass="68653">MKNRSITFKLFIITVIVFACFYAMVILSQLLFFNQFYETYKMRQVEHNLEQLAHSYVTESEDSNTLSRQAIRFMETNKSQLAVINPQGEVMLNDMYQLSLNETYHLLLKQSDGKQIFVPLALMLSEYGDPFRKAHIKLGDTLTIYGSMRAPSSKQPYTVLDPQQISKNGIKTIGDSYEPNTTKLTGTVSELVLPDLSNWKISQGLLLQALYEQFPLSTEQQTDLKNMNPIQYGWNDSWSGANNLITLYPIQKNGQQQLLFVITSIQEISDTNAALRWFYLYLGIGGFALILILSLFFSRMVTKPLIALNRMAKRMVRLDFSSSAPPLRQQDELGGLARSMDTLARKLDTALRELQEANTQLQQDMEQKQRMEQIQQSFFTNASHELKTPLSIVKSFAEGLQDGVNVDKSGHYVSVIIEEADKMEMLIKDMLDLARLESGTIRLQPRPFMLSELSEKVADKLIYSLQPRQLQIVISPINENPVLADPDWIEQVLRNLIINAIRHAETGSDIRVVIESTTLTTTLHVDNTGKPIAEEHIEHIWERFYRAEPSRSRQTGGTGLGLPIASQILDLHGCSYSVRNLADGVRFSIVFDDRVRPDGIREGV</sequence>
<keyword evidence="7" id="KW-0547">Nucleotide-binding</keyword>
<evidence type="ECO:0000256" key="7">
    <source>
        <dbReference type="ARBA" id="ARBA00022741"/>
    </source>
</evidence>
<dbReference type="Pfam" id="PF02518">
    <property type="entry name" value="HATPase_c"/>
    <property type="match status" value="1"/>
</dbReference>
<dbReference type="Gene3D" id="3.30.565.10">
    <property type="entry name" value="Histidine kinase-like ATPase, C-terminal domain"/>
    <property type="match status" value="1"/>
</dbReference>
<dbReference type="PANTHER" id="PTHR45453:SF3">
    <property type="entry name" value="HISTIDINE KINASE"/>
    <property type="match status" value="1"/>
</dbReference>
<evidence type="ECO:0000256" key="8">
    <source>
        <dbReference type="ARBA" id="ARBA00022777"/>
    </source>
</evidence>
<dbReference type="SUPFAM" id="SSF158472">
    <property type="entry name" value="HAMP domain-like"/>
    <property type="match status" value="1"/>
</dbReference>
<dbReference type="RefSeq" id="WP_188775528.1">
    <property type="nucleotide sequence ID" value="NZ_BMMB01000004.1"/>
</dbReference>
<keyword evidence="13" id="KW-1133">Transmembrane helix</keyword>
<keyword evidence="6" id="KW-0808">Transferase</keyword>
<dbReference type="SUPFAM" id="SSF47384">
    <property type="entry name" value="Homodimeric domain of signal transducing histidine kinase"/>
    <property type="match status" value="1"/>
</dbReference>
<comment type="catalytic activity">
    <reaction evidence="1">
        <text>ATP + protein L-histidine = ADP + protein N-phospho-L-histidine.</text>
        <dbReference type="EC" id="2.7.13.3"/>
    </reaction>
</comment>
<keyword evidence="13" id="KW-0812">Transmembrane</keyword>
<keyword evidence="11 13" id="KW-0472">Membrane</keyword>
<dbReference type="PROSITE" id="PS50109">
    <property type="entry name" value="HIS_KIN"/>
    <property type="match status" value="1"/>
</dbReference>
<dbReference type="Proteomes" id="UP001185028">
    <property type="component" value="Unassembled WGS sequence"/>
</dbReference>
<dbReference type="InterPro" id="IPR036890">
    <property type="entry name" value="HATPase_C_sf"/>
</dbReference>
<dbReference type="InterPro" id="IPR004358">
    <property type="entry name" value="Sig_transdc_His_kin-like_C"/>
</dbReference>
<dbReference type="PROSITE" id="PS51257">
    <property type="entry name" value="PROKAR_LIPOPROTEIN"/>
    <property type="match status" value="1"/>
</dbReference>
<dbReference type="InterPro" id="IPR036097">
    <property type="entry name" value="HisK_dim/P_sf"/>
</dbReference>
<comment type="caution">
    <text evidence="16">The sequence shown here is derived from an EMBL/GenBank/DDBJ whole genome shotgun (WGS) entry which is preliminary data.</text>
</comment>
<dbReference type="CDD" id="cd00075">
    <property type="entry name" value="HATPase"/>
    <property type="match status" value="1"/>
</dbReference>
<dbReference type="SMART" id="SM00388">
    <property type="entry name" value="HisKA"/>
    <property type="match status" value="1"/>
</dbReference>
<dbReference type="PANTHER" id="PTHR45453">
    <property type="entry name" value="PHOSPHATE REGULON SENSOR PROTEIN PHOR"/>
    <property type="match status" value="1"/>
</dbReference>
<name>A0ABU1IUS1_9BACL</name>
<evidence type="ECO:0000256" key="5">
    <source>
        <dbReference type="ARBA" id="ARBA00022553"/>
    </source>
</evidence>
<dbReference type="InterPro" id="IPR003594">
    <property type="entry name" value="HATPase_dom"/>
</dbReference>
<dbReference type="GO" id="GO:0016301">
    <property type="term" value="F:kinase activity"/>
    <property type="evidence" value="ECO:0007669"/>
    <property type="project" value="UniProtKB-KW"/>
</dbReference>
<dbReference type="CDD" id="cd06225">
    <property type="entry name" value="HAMP"/>
    <property type="match status" value="1"/>
</dbReference>
<dbReference type="Pfam" id="PF00672">
    <property type="entry name" value="HAMP"/>
    <property type="match status" value="1"/>
</dbReference>
<feature type="coiled-coil region" evidence="12">
    <location>
        <begin position="340"/>
        <end position="374"/>
    </location>
</feature>
<dbReference type="Gene3D" id="1.10.287.130">
    <property type="match status" value="1"/>
</dbReference>
<evidence type="ECO:0000313" key="17">
    <source>
        <dbReference type="Proteomes" id="UP001185028"/>
    </source>
</evidence>
<dbReference type="EMBL" id="JAVDQH010000003">
    <property type="protein sequence ID" value="MDR6243000.1"/>
    <property type="molecule type" value="Genomic_DNA"/>
</dbReference>
<dbReference type="SMART" id="SM00304">
    <property type="entry name" value="HAMP"/>
    <property type="match status" value="1"/>
</dbReference>
<dbReference type="InterPro" id="IPR005467">
    <property type="entry name" value="His_kinase_dom"/>
</dbReference>
<dbReference type="SMART" id="SM00387">
    <property type="entry name" value="HATPase_c"/>
    <property type="match status" value="1"/>
</dbReference>
<dbReference type="InterPro" id="IPR050351">
    <property type="entry name" value="BphY/WalK/GraS-like"/>
</dbReference>
<evidence type="ECO:0000256" key="3">
    <source>
        <dbReference type="ARBA" id="ARBA00012438"/>
    </source>
</evidence>
<keyword evidence="12" id="KW-0175">Coiled coil</keyword>
<gene>
    <name evidence="16" type="ORF">JOC58_000885</name>
</gene>
<keyword evidence="5" id="KW-0597">Phosphoprotein</keyword>
<keyword evidence="10" id="KW-0902">Two-component regulatory system</keyword>
<evidence type="ECO:0000256" key="13">
    <source>
        <dbReference type="SAM" id="Phobius"/>
    </source>
</evidence>
<evidence type="ECO:0000256" key="10">
    <source>
        <dbReference type="ARBA" id="ARBA00023012"/>
    </source>
</evidence>
<evidence type="ECO:0000256" key="6">
    <source>
        <dbReference type="ARBA" id="ARBA00022679"/>
    </source>
</evidence>
<dbReference type="PRINTS" id="PR00344">
    <property type="entry name" value="BCTRLSENSOR"/>
</dbReference>
<evidence type="ECO:0000259" key="14">
    <source>
        <dbReference type="PROSITE" id="PS50109"/>
    </source>
</evidence>
<dbReference type="CDD" id="cd00082">
    <property type="entry name" value="HisKA"/>
    <property type="match status" value="1"/>
</dbReference>
<evidence type="ECO:0000256" key="11">
    <source>
        <dbReference type="ARBA" id="ARBA00023136"/>
    </source>
</evidence>
<evidence type="ECO:0000313" key="16">
    <source>
        <dbReference type="EMBL" id="MDR6243000.1"/>
    </source>
</evidence>
<proteinExistence type="predicted"/>
<evidence type="ECO:0000256" key="4">
    <source>
        <dbReference type="ARBA" id="ARBA00022475"/>
    </source>
</evidence>
<keyword evidence="17" id="KW-1185">Reference proteome</keyword>
<evidence type="ECO:0000256" key="1">
    <source>
        <dbReference type="ARBA" id="ARBA00000085"/>
    </source>
</evidence>
<feature type="transmembrane region" description="Helical" evidence="13">
    <location>
        <begin position="6"/>
        <end position="33"/>
    </location>
</feature>
<keyword evidence="8 16" id="KW-0418">Kinase</keyword>
<keyword evidence="4" id="KW-1003">Cell membrane</keyword>
<feature type="domain" description="Histidine kinase" evidence="14">
    <location>
        <begin position="381"/>
        <end position="595"/>
    </location>
</feature>
<feature type="domain" description="HAMP" evidence="15">
    <location>
        <begin position="299"/>
        <end position="352"/>
    </location>
</feature>
<dbReference type="PROSITE" id="PS50885">
    <property type="entry name" value="HAMP"/>
    <property type="match status" value="1"/>
</dbReference>
<dbReference type="Gene3D" id="6.10.340.10">
    <property type="match status" value="1"/>
</dbReference>
<evidence type="ECO:0000256" key="9">
    <source>
        <dbReference type="ARBA" id="ARBA00022840"/>
    </source>
</evidence>
<reference evidence="16 17" key="1">
    <citation type="submission" date="2023-07" db="EMBL/GenBank/DDBJ databases">
        <title>Genomic Encyclopedia of Type Strains, Phase IV (KMG-IV): sequencing the most valuable type-strain genomes for metagenomic binning, comparative biology and taxonomic classification.</title>
        <authorList>
            <person name="Goeker M."/>
        </authorList>
    </citation>
    <scope>NUCLEOTIDE SEQUENCE [LARGE SCALE GENOMIC DNA]</scope>
    <source>
        <strain evidence="16 17">DSM 22170</strain>
    </source>
</reference>
<organism evidence="16 17">
    <name type="scientific">Paenibacillus hunanensis</name>
    <dbReference type="NCBI Taxonomy" id="539262"/>
    <lineage>
        <taxon>Bacteria</taxon>
        <taxon>Bacillati</taxon>
        <taxon>Bacillota</taxon>
        <taxon>Bacilli</taxon>
        <taxon>Bacillales</taxon>
        <taxon>Paenibacillaceae</taxon>
        <taxon>Paenibacillus</taxon>
    </lineage>
</organism>
<dbReference type="SUPFAM" id="SSF55874">
    <property type="entry name" value="ATPase domain of HSP90 chaperone/DNA topoisomerase II/histidine kinase"/>
    <property type="match status" value="1"/>
</dbReference>
<evidence type="ECO:0000259" key="15">
    <source>
        <dbReference type="PROSITE" id="PS50885"/>
    </source>
</evidence>
<keyword evidence="9" id="KW-0067">ATP-binding</keyword>